<gene>
    <name evidence="15" type="ORF">KI387_037769</name>
</gene>
<accession>A0AA38KTI1</accession>
<evidence type="ECO:0000256" key="12">
    <source>
        <dbReference type="ARBA" id="ARBA00023303"/>
    </source>
</evidence>
<evidence type="ECO:0000256" key="10">
    <source>
        <dbReference type="ARBA" id="ARBA00023065"/>
    </source>
</evidence>
<dbReference type="OMA" id="FRGPAHM"/>
<dbReference type="FunFam" id="2.60.120.10:FF:000074">
    <property type="entry name" value="Potassium channel KAT2"/>
    <property type="match status" value="1"/>
</dbReference>
<keyword evidence="7" id="KW-0851">Voltage-gated channel</keyword>
<dbReference type="InterPro" id="IPR018490">
    <property type="entry name" value="cNMP-bd_dom_sf"/>
</dbReference>
<evidence type="ECO:0000256" key="9">
    <source>
        <dbReference type="ARBA" id="ARBA00022989"/>
    </source>
</evidence>
<dbReference type="PROSITE" id="PS50042">
    <property type="entry name" value="CNMP_BINDING_3"/>
    <property type="match status" value="1"/>
</dbReference>
<dbReference type="InterPro" id="IPR014710">
    <property type="entry name" value="RmlC-like_jellyroll"/>
</dbReference>
<comment type="subcellular location">
    <subcellularLocation>
        <location evidence="1">Membrane</location>
        <topology evidence="1">Multi-pass membrane protein</topology>
    </subcellularLocation>
</comment>
<dbReference type="EMBL" id="JAHRHJ020000007">
    <property type="protein sequence ID" value="KAH9309858.1"/>
    <property type="molecule type" value="Genomic_DNA"/>
</dbReference>
<sequence>MCCRVKWVECPQLTLEKESLHTFPTALLPPLGASSQRETQIKLRRRIISPYDTRYRWWQNFLIPLVIYSAWVSPFEAGFLLEPIAPALSALDNVLNAFFAIDIALTFVVAYSDSHTYLLIDDPRKIAFKYLSTWFIFDVSSTIPFQALALLFTGKYGSGLTFNLLHMLRLWRLRKVSALFARLEKDIRVNYFWLRCAKLISTTLFSIHFAGCFFYLLASRNKLDPENTWIGSSISPNFKEMSVWDRYVVAIYWSITTLSSVGYGDIHPKNTQEMIFATVYMMFNLGLTAYLLGNMTNLIVEESSRTRRFRNMIRNASHCASRNQLPEILQNQIIDYLSLKFRTEEYNQQRIFDSLPNGLRLNILQHLFLPILEKTYLFQGVSYSFLLQLVSEIQAGYFPARYDIILQDEAPRDLYIVVSGAVELFFCRGALDQKLEKAETGDVFGEFGVICNKPHGFRATTKTLSQLLVLGRNALLGVLETHVEDRQIVMTNLSKV</sequence>
<dbReference type="PANTHER" id="PTHR45743:SF2">
    <property type="entry name" value="POTASSIUM CHANNEL AKT1"/>
    <property type="match status" value="1"/>
</dbReference>
<name>A0AA38KTI1_TAXCH</name>
<evidence type="ECO:0000256" key="6">
    <source>
        <dbReference type="ARBA" id="ARBA00022826"/>
    </source>
</evidence>
<keyword evidence="8" id="KW-0630">Potassium</keyword>
<keyword evidence="10" id="KW-0406">Ion transport</keyword>
<keyword evidence="9 13" id="KW-1133">Transmembrane helix</keyword>
<dbReference type="InterPro" id="IPR045319">
    <property type="entry name" value="KAT/AKT"/>
</dbReference>
<evidence type="ECO:0000256" key="13">
    <source>
        <dbReference type="SAM" id="Phobius"/>
    </source>
</evidence>
<keyword evidence="16" id="KW-1185">Reference proteome</keyword>
<dbReference type="PRINTS" id="PR01463">
    <property type="entry name" value="EAGCHANLFMLY"/>
</dbReference>
<evidence type="ECO:0000256" key="3">
    <source>
        <dbReference type="ARBA" id="ARBA00022448"/>
    </source>
</evidence>
<proteinExistence type="inferred from homology"/>
<keyword evidence="11 13" id="KW-0472">Membrane</keyword>
<protein>
    <recommendedName>
        <fullName evidence="14">Cyclic nucleotide-binding domain-containing protein</fullName>
    </recommendedName>
</protein>
<keyword evidence="6" id="KW-0631">Potassium channel</keyword>
<evidence type="ECO:0000256" key="7">
    <source>
        <dbReference type="ARBA" id="ARBA00022882"/>
    </source>
</evidence>
<keyword evidence="12" id="KW-0407">Ion channel</keyword>
<keyword evidence="5 13" id="KW-0812">Transmembrane</keyword>
<dbReference type="InterPro" id="IPR000595">
    <property type="entry name" value="cNMP-bd_dom"/>
</dbReference>
<dbReference type="SUPFAM" id="SSF81324">
    <property type="entry name" value="Voltage-gated potassium channels"/>
    <property type="match status" value="1"/>
</dbReference>
<evidence type="ECO:0000256" key="11">
    <source>
        <dbReference type="ARBA" id="ARBA00023136"/>
    </source>
</evidence>
<dbReference type="Gene3D" id="1.10.287.70">
    <property type="match status" value="1"/>
</dbReference>
<feature type="transmembrane region" description="Helical" evidence="13">
    <location>
        <begin position="192"/>
        <end position="217"/>
    </location>
</feature>
<feature type="transmembrane region" description="Helical" evidence="13">
    <location>
        <begin position="274"/>
        <end position="300"/>
    </location>
</feature>
<comment type="similarity">
    <text evidence="2">Belongs to the potassium channel family. Plant (TC 1.A.1.4) subfamily.</text>
</comment>
<comment type="caution">
    <text evidence="15">The sequence shown here is derived from an EMBL/GenBank/DDBJ whole genome shotgun (WGS) entry which is preliminary data.</text>
</comment>
<dbReference type="Pfam" id="PF00520">
    <property type="entry name" value="Ion_trans"/>
    <property type="match status" value="1"/>
</dbReference>
<evidence type="ECO:0000256" key="2">
    <source>
        <dbReference type="ARBA" id="ARBA00007929"/>
    </source>
</evidence>
<dbReference type="Gene3D" id="2.60.120.10">
    <property type="entry name" value="Jelly Rolls"/>
    <property type="match status" value="1"/>
</dbReference>
<evidence type="ECO:0000256" key="4">
    <source>
        <dbReference type="ARBA" id="ARBA00022538"/>
    </source>
</evidence>
<dbReference type="Pfam" id="PF00027">
    <property type="entry name" value="cNMP_binding"/>
    <property type="match status" value="1"/>
</dbReference>
<dbReference type="CDD" id="cd00038">
    <property type="entry name" value="CAP_ED"/>
    <property type="match status" value="1"/>
</dbReference>
<evidence type="ECO:0000256" key="1">
    <source>
        <dbReference type="ARBA" id="ARBA00004141"/>
    </source>
</evidence>
<reference evidence="15 16" key="1">
    <citation type="journal article" date="2021" name="Nat. Plants">
        <title>The Taxus genome provides insights into paclitaxel biosynthesis.</title>
        <authorList>
            <person name="Xiong X."/>
            <person name="Gou J."/>
            <person name="Liao Q."/>
            <person name="Li Y."/>
            <person name="Zhou Q."/>
            <person name="Bi G."/>
            <person name="Li C."/>
            <person name="Du R."/>
            <person name="Wang X."/>
            <person name="Sun T."/>
            <person name="Guo L."/>
            <person name="Liang H."/>
            <person name="Lu P."/>
            <person name="Wu Y."/>
            <person name="Zhang Z."/>
            <person name="Ro D.K."/>
            <person name="Shang Y."/>
            <person name="Huang S."/>
            <person name="Yan J."/>
        </authorList>
    </citation>
    <scope>NUCLEOTIDE SEQUENCE [LARGE SCALE GENOMIC DNA]</scope>
    <source>
        <strain evidence="15">Ta-2019</strain>
    </source>
</reference>
<evidence type="ECO:0000256" key="8">
    <source>
        <dbReference type="ARBA" id="ARBA00022958"/>
    </source>
</evidence>
<dbReference type="SMART" id="SM00100">
    <property type="entry name" value="cNMP"/>
    <property type="match status" value="1"/>
</dbReference>
<evidence type="ECO:0000313" key="15">
    <source>
        <dbReference type="EMBL" id="KAH9309858.1"/>
    </source>
</evidence>
<feature type="transmembrane region" description="Helical" evidence="13">
    <location>
        <begin position="93"/>
        <end position="111"/>
    </location>
</feature>
<feature type="domain" description="Cyclic nucleotide-binding" evidence="14">
    <location>
        <begin position="377"/>
        <end position="496"/>
    </location>
</feature>
<dbReference type="GO" id="GO:0034702">
    <property type="term" value="C:monoatomic ion channel complex"/>
    <property type="evidence" value="ECO:0007669"/>
    <property type="project" value="UniProtKB-KW"/>
</dbReference>
<dbReference type="InterPro" id="IPR003938">
    <property type="entry name" value="K_chnl_volt-dep_EAG/ELK/ERG"/>
</dbReference>
<dbReference type="Proteomes" id="UP000824469">
    <property type="component" value="Unassembled WGS sequence"/>
</dbReference>
<evidence type="ECO:0000313" key="16">
    <source>
        <dbReference type="Proteomes" id="UP000824469"/>
    </source>
</evidence>
<dbReference type="SUPFAM" id="SSF51206">
    <property type="entry name" value="cAMP-binding domain-like"/>
    <property type="match status" value="1"/>
</dbReference>
<evidence type="ECO:0000256" key="5">
    <source>
        <dbReference type="ARBA" id="ARBA00022692"/>
    </source>
</evidence>
<organism evidence="15 16">
    <name type="scientific">Taxus chinensis</name>
    <name type="common">Chinese yew</name>
    <name type="synonym">Taxus wallichiana var. chinensis</name>
    <dbReference type="NCBI Taxonomy" id="29808"/>
    <lineage>
        <taxon>Eukaryota</taxon>
        <taxon>Viridiplantae</taxon>
        <taxon>Streptophyta</taxon>
        <taxon>Embryophyta</taxon>
        <taxon>Tracheophyta</taxon>
        <taxon>Spermatophyta</taxon>
        <taxon>Pinopsida</taxon>
        <taxon>Pinidae</taxon>
        <taxon>Conifers II</taxon>
        <taxon>Cupressales</taxon>
        <taxon>Taxaceae</taxon>
        <taxon>Taxus</taxon>
    </lineage>
</organism>
<dbReference type="Gene3D" id="1.10.287.630">
    <property type="entry name" value="Helix hairpin bin"/>
    <property type="match status" value="1"/>
</dbReference>
<dbReference type="InterPro" id="IPR005821">
    <property type="entry name" value="Ion_trans_dom"/>
</dbReference>
<dbReference type="FunFam" id="1.10.287.70:FF:000123">
    <property type="entry name" value="Potassium channel KAT3"/>
    <property type="match status" value="1"/>
</dbReference>
<dbReference type="GO" id="GO:0005249">
    <property type="term" value="F:voltage-gated potassium channel activity"/>
    <property type="evidence" value="ECO:0007669"/>
    <property type="project" value="InterPro"/>
</dbReference>
<keyword evidence="4" id="KW-0633">Potassium transport</keyword>
<keyword evidence="3" id="KW-0813">Transport</keyword>
<dbReference type="AlphaFoldDB" id="A0AA38KTI1"/>
<evidence type="ECO:0000259" key="14">
    <source>
        <dbReference type="PROSITE" id="PS50042"/>
    </source>
</evidence>
<dbReference type="PANTHER" id="PTHR45743">
    <property type="entry name" value="POTASSIUM CHANNEL AKT1"/>
    <property type="match status" value="1"/>
</dbReference>
<feature type="transmembrane region" description="Helical" evidence="13">
    <location>
        <begin position="131"/>
        <end position="152"/>
    </location>
</feature>
<feature type="transmembrane region" description="Helical" evidence="13">
    <location>
        <begin position="61"/>
        <end position="81"/>
    </location>
</feature>